<evidence type="ECO:0000313" key="3">
    <source>
        <dbReference type="Proteomes" id="UP001151760"/>
    </source>
</evidence>
<protein>
    <recommendedName>
        <fullName evidence="4">ATP-dependent DNA helicase</fullName>
    </recommendedName>
</protein>
<accession>A0ABQ5DYZ0</accession>
<evidence type="ECO:0000313" key="2">
    <source>
        <dbReference type="EMBL" id="GJT43408.1"/>
    </source>
</evidence>
<dbReference type="EMBL" id="BQNB010015727">
    <property type="protein sequence ID" value="GJT43408.1"/>
    <property type="molecule type" value="Genomic_DNA"/>
</dbReference>
<organism evidence="2 3">
    <name type="scientific">Tanacetum coccineum</name>
    <dbReference type="NCBI Taxonomy" id="301880"/>
    <lineage>
        <taxon>Eukaryota</taxon>
        <taxon>Viridiplantae</taxon>
        <taxon>Streptophyta</taxon>
        <taxon>Embryophyta</taxon>
        <taxon>Tracheophyta</taxon>
        <taxon>Spermatophyta</taxon>
        <taxon>Magnoliopsida</taxon>
        <taxon>eudicotyledons</taxon>
        <taxon>Gunneridae</taxon>
        <taxon>Pentapetalae</taxon>
        <taxon>asterids</taxon>
        <taxon>campanulids</taxon>
        <taxon>Asterales</taxon>
        <taxon>Asteraceae</taxon>
        <taxon>Asteroideae</taxon>
        <taxon>Anthemideae</taxon>
        <taxon>Anthemidinae</taxon>
        <taxon>Tanacetum</taxon>
    </lineage>
</organism>
<dbReference type="Proteomes" id="UP001151760">
    <property type="component" value="Unassembled WGS sequence"/>
</dbReference>
<comment type="caution">
    <text evidence="2">The sequence shown here is derived from an EMBL/GenBank/DDBJ whole genome shotgun (WGS) entry which is preliminary data.</text>
</comment>
<reference evidence="2" key="2">
    <citation type="submission" date="2022-01" db="EMBL/GenBank/DDBJ databases">
        <authorList>
            <person name="Yamashiro T."/>
            <person name="Shiraishi A."/>
            <person name="Satake H."/>
            <person name="Nakayama K."/>
        </authorList>
    </citation>
    <scope>NUCLEOTIDE SEQUENCE</scope>
</reference>
<keyword evidence="3" id="KW-1185">Reference proteome</keyword>
<evidence type="ECO:0000256" key="1">
    <source>
        <dbReference type="SAM" id="MobiDB-lite"/>
    </source>
</evidence>
<reference evidence="2" key="1">
    <citation type="journal article" date="2022" name="Int. J. Mol. Sci.">
        <title>Draft Genome of Tanacetum Coccineum: Genomic Comparison of Closely Related Tanacetum-Family Plants.</title>
        <authorList>
            <person name="Yamashiro T."/>
            <person name="Shiraishi A."/>
            <person name="Nakayama K."/>
            <person name="Satake H."/>
        </authorList>
    </citation>
    <scope>NUCLEOTIDE SEQUENCE</scope>
</reference>
<gene>
    <name evidence="2" type="ORF">Tco_0952123</name>
</gene>
<name>A0ABQ5DYZ0_9ASTR</name>
<proteinExistence type="predicted"/>
<feature type="region of interest" description="Disordered" evidence="1">
    <location>
        <begin position="188"/>
        <end position="213"/>
    </location>
</feature>
<sequence>MLTMAEPYTTVDGREPSTERNVRMCFIAGRSDVPVNANSLLMSSRERFPAIGIIRSHDISDGTVVPIYRIFDRFRNMGTDNCQSSQAKALRPTNIMKCSAQCSQPHVPALRAVVTLCVPRNRVSQSPLLTLNHAYLCLDVKDCIIRPTIIGFSNITQEHIRDNHQSAECSCGHTKYVQTEAFATNKASTTNARKRKTTHPVTPRLGGNMRGSDEGTLNQEIVQGLIHVLDEHNSLVRLFRTARDKCNAGKIPGFKIKLYNMGGIRGYELPTSDILGGIIFENGPRTRVLLRADTEALRWQRQRKKSNDERLLQISVTSTGKGIRPYLQRWKAVSTVRGCSVLCDQAESGDREGIAAGLKIMLPDIFTGGPRYMYSHYLDALVSYITILLYTIEFQKRGLLHYHTLLWVDSKGELQDAQYIDEFIYAEIPNPAEDPRGYKLVTDLMMHGPCGNANLGASSMRDDIPAKILKTMGVPNYHVNTAELQGYILYEIEEILKGFGKSVTDFGLQLPLKHLRKDLENKLLMEEKNYNRDLLKEDTA</sequence>
<evidence type="ECO:0008006" key="4">
    <source>
        <dbReference type="Google" id="ProtNLM"/>
    </source>
</evidence>